<dbReference type="EMBL" id="JADBGI010000011">
    <property type="protein sequence ID" value="MBE2999896.1"/>
    <property type="molecule type" value="Genomic_DNA"/>
</dbReference>
<evidence type="ECO:0000256" key="1">
    <source>
        <dbReference type="SAM" id="Phobius"/>
    </source>
</evidence>
<accession>A0ABR9P7U2</accession>
<keyword evidence="4" id="KW-1185">Reference proteome</keyword>
<gene>
    <name evidence="3" type="ORF">IDM40_14440</name>
</gene>
<dbReference type="RefSeq" id="WP_193122504.1">
    <property type="nucleotide sequence ID" value="NZ_JADBGI010000011.1"/>
</dbReference>
<keyword evidence="1" id="KW-0472">Membrane</keyword>
<keyword evidence="1" id="KW-1133">Transmembrane helix</keyword>
<dbReference type="Proteomes" id="UP000806528">
    <property type="component" value="Unassembled WGS sequence"/>
</dbReference>
<feature type="transmembrane region" description="Helical" evidence="1">
    <location>
        <begin position="44"/>
        <end position="64"/>
    </location>
</feature>
<reference evidence="3 4" key="1">
    <citation type="submission" date="2020-09" db="EMBL/GenBank/DDBJ databases">
        <title>Diversity and distribution of actinomycetes associated with coral in the coast of Hainan.</title>
        <authorList>
            <person name="Li F."/>
        </authorList>
    </citation>
    <scope>NUCLEOTIDE SEQUENCE [LARGE SCALE GENOMIC DNA]</scope>
    <source>
        <strain evidence="3 4">HNM0947</strain>
    </source>
</reference>
<name>A0ABR9P7U2_9ACTN</name>
<evidence type="ECO:0000313" key="4">
    <source>
        <dbReference type="Proteomes" id="UP000806528"/>
    </source>
</evidence>
<keyword evidence="1" id="KW-0812">Transmembrane</keyword>
<dbReference type="Pfam" id="PF19701">
    <property type="entry name" value="DUF6199"/>
    <property type="match status" value="1"/>
</dbReference>
<evidence type="ECO:0000313" key="3">
    <source>
        <dbReference type="EMBL" id="MBE2999896.1"/>
    </source>
</evidence>
<protein>
    <recommendedName>
        <fullName evidence="2">DUF6199 domain-containing protein</fullName>
    </recommendedName>
</protein>
<evidence type="ECO:0000259" key="2">
    <source>
        <dbReference type="Pfam" id="PF19701"/>
    </source>
</evidence>
<dbReference type="InterPro" id="IPR045679">
    <property type="entry name" value="DUF6199"/>
</dbReference>
<feature type="domain" description="DUF6199" evidence="2">
    <location>
        <begin position="10"/>
        <end position="64"/>
    </location>
</feature>
<organism evidence="3 4">
    <name type="scientific">Nocardiopsis coralli</name>
    <dbReference type="NCBI Taxonomy" id="2772213"/>
    <lineage>
        <taxon>Bacteria</taxon>
        <taxon>Bacillati</taxon>
        <taxon>Actinomycetota</taxon>
        <taxon>Actinomycetes</taxon>
        <taxon>Streptosporangiales</taxon>
        <taxon>Nocardiopsidaceae</taxon>
        <taxon>Nocardiopsis</taxon>
    </lineage>
</organism>
<proteinExistence type="predicted"/>
<comment type="caution">
    <text evidence="3">The sequence shown here is derived from an EMBL/GenBank/DDBJ whole genome shotgun (WGS) entry which is preliminary data.</text>
</comment>
<sequence>MAGLYLLVALASLMCLAIIIRPQLLWHLSAWQYKNPEKNEPSDAWYMAQRLGAAFSLVVLLIMVSTVA</sequence>